<dbReference type="InterPro" id="IPR033121">
    <property type="entry name" value="PEPTIDASE_A1"/>
</dbReference>
<dbReference type="InterPro" id="IPR034163">
    <property type="entry name" value="Aspergillopepsin-like_cat_dom"/>
</dbReference>
<dbReference type="InterPro" id="IPR001461">
    <property type="entry name" value="Aspartic_peptidase_A1"/>
</dbReference>
<keyword evidence="3 6" id="KW-0064">Aspartyl protease</keyword>
<dbReference type="InterPro" id="IPR001969">
    <property type="entry name" value="Aspartic_peptidase_AS"/>
</dbReference>
<dbReference type="PANTHER" id="PTHR47966">
    <property type="entry name" value="BETA-SITE APP-CLEAVING ENZYME, ISOFORM A-RELATED"/>
    <property type="match status" value="1"/>
</dbReference>
<evidence type="ECO:0000256" key="4">
    <source>
        <dbReference type="ARBA" id="ARBA00022801"/>
    </source>
</evidence>
<dbReference type="PROSITE" id="PS51767">
    <property type="entry name" value="PEPTIDASE_A1"/>
    <property type="match status" value="1"/>
</dbReference>
<accession>A0AAN6NAT5</accession>
<evidence type="ECO:0000256" key="1">
    <source>
        <dbReference type="ARBA" id="ARBA00007447"/>
    </source>
</evidence>
<dbReference type="InterPro" id="IPR021109">
    <property type="entry name" value="Peptidase_aspartic_dom_sf"/>
</dbReference>
<keyword evidence="4 6" id="KW-0378">Hydrolase</keyword>
<dbReference type="FunFam" id="2.40.70.10:FF:000092">
    <property type="entry name" value="Aspartic endopeptidase (AP1)"/>
    <property type="match status" value="1"/>
</dbReference>
<evidence type="ECO:0000256" key="6">
    <source>
        <dbReference type="RuleBase" id="RU000454"/>
    </source>
</evidence>
<reference evidence="9" key="1">
    <citation type="journal article" date="2023" name="Mol. Phylogenet. Evol.">
        <title>Genome-scale phylogeny and comparative genomics of the fungal order Sordariales.</title>
        <authorList>
            <person name="Hensen N."/>
            <person name="Bonometti L."/>
            <person name="Westerberg I."/>
            <person name="Brannstrom I.O."/>
            <person name="Guillou S."/>
            <person name="Cros-Aarteil S."/>
            <person name="Calhoun S."/>
            <person name="Haridas S."/>
            <person name="Kuo A."/>
            <person name="Mondo S."/>
            <person name="Pangilinan J."/>
            <person name="Riley R."/>
            <person name="LaButti K."/>
            <person name="Andreopoulos B."/>
            <person name="Lipzen A."/>
            <person name="Chen C."/>
            <person name="Yan M."/>
            <person name="Daum C."/>
            <person name="Ng V."/>
            <person name="Clum A."/>
            <person name="Steindorff A."/>
            <person name="Ohm R.A."/>
            <person name="Martin F."/>
            <person name="Silar P."/>
            <person name="Natvig D.O."/>
            <person name="Lalanne C."/>
            <person name="Gautier V."/>
            <person name="Ament-Velasquez S.L."/>
            <person name="Kruys A."/>
            <person name="Hutchinson M.I."/>
            <person name="Powell A.J."/>
            <person name="Barry K."/>
            <person name="Miller A.N."/>
            <person name="Grigoriev I.V."/>
            <person name="Debuchy R."/>
            <person name="Gladieux P."/>
            <person name="Hiltunen Thoren M."/>
            <person name="Johannesson H."/>
        </authorList>
    </citation>
    <scope>NUCLEOTIDE SEQUENCE [LARGE SCALE GENOMIC DNA]</scope>
    <source>
        <strain evidence="9">CBS 340.73</strain>
    </source>
</reference>
<dbReference type="CDD" id="cd06097">
    <property type="entry name" value="Aspergillopepsin_like"/>
    <property type="match status" value="1"/>
</dbReference>
<comment type="caution">
    <text evidence="8">The sequence shown here is derived from an EMBL/GenBank/DDBJ whole genome shotgun (WGS) entry which is preliminary data.</text>
</comment>
<dbReference type="SUPFAM" id="SSF50630">
    <property type="entry name" value="Acid proteases"/>
    <property type="match status" value="1"/>
</dbReference>
<protein>
    <submittedName>
        <fullName evidence="8">Eukaryotic aspartyl protease</fullName>
    </submittedName>
</protein>
<comment type="similarity">
    <text evidence="1 6">Belongs to the peptidase A1 family.</text>
</comment>
<dbReference type="PRINTS" id="PR00792">
    <property type="entry name" value="PEPSIN"/>
</dbReference>
<dbReference type="Gene3D" id="2.40.70.10">
    <property type="entry name" value="Acid Proteases"/>
    <property type="match status" value="2"/>
</dbReference>
<evidence type="ECO:0000256" key="5">
    <source>
        <dbReference type="PIRSR" id="PIRSR601461-1"/>
    </source>
</evidence>
<keyword evidence="9" id="KW-1185">Reference proteome</keyword>
<dbReference type="GO" id="GO:0004190">
    <property type="term" value="F:aspartic-type endopeptidase activity"/>
    <property type="evidence" value="ECO:0007669"/>
    <property type="project" value="UniProtKB-KW"/>
</dbReference>
<evidence type="ECO:0000313" key="8">
    <source>
        <dbReference type="EMBL" id="KAK3942324.1"/>
    </source>
</evidence>
<evidence type="ECO:0000313" key="9">
    <source>
        <dbReference type="Proteomes" id="UP001303473"/>
    </source>
</evidence>
<dbReference type="PANTHER" id="PTHR47966:SF1">
    <property type="entry name" value="ASPARTYL PROTEINASE"/>
    <property type="match status" value="1"/>
</dbReference>
<gene>
    <name evidence="8" type="ORF">QBC46DRAFT_256863</name>
</gene>
<feature type="domain" description="Peptidase A1" evidence="7">
    <location>
        <begin position="113"/>
        <end position="440"/>
    </location>
</feature>
<keyword evidence="2 6" id="KW-0645">Protease</keyword>
<proteinExistence type="inferred from homology"/>
<name>A0AAN6NAT5_9PEZI</name>
<feature type="active site" evidence="5">
    <location>
        <position position="131"/>
    </location>
</feature>
<sequence length="458" mass="50116">MEAIYQVQSKLRRDLGLQKVKAIPNKNYKRHGTKSYVYLMNRFGFQPTKPGPYYHKTSFHQRGLARSTVPKGGRLRMHTELVKRVPAADGSYQSAVTETGQVTAEDQQNDSEYLCEVEIGTPPQKFLLDFDTGSSDLWVRSTELPSTLRNASGHATFDPSKSSTFKKSQGKTWKISYGDGSSASGDVGTDVVSIGGLKIQNQSIELAKQLSAQFSSGTADGLLGLAFPSINTIMTNGSPDPQPTPVANMITQEDIPKGAELFTCAFYSSRDQNENSFYTFGWIDQDLVKASGEDISWTDIDNSQGFWMFPSESVTINGSKMNFSGNTAIADTGTTLALVSDEVCDALYKQIKGASYSEQYQGYIIPNSITAADLPTFSVAVGSKEFVIQKEDLLFAPADNSNWYGGVQSRGQNPFDILGDVFLKSIYAIFDQGNNRFGCVSKIEKTQNVNPPTTDGSQ</sequence>
<dbReference type="GO" id="GO:0006508">
    <property type="term" value="P:proteolysis"/>
    <property type="evidence" value="ECO:0007669"/>
    <property type="project" value="UniProtKB-KW"/>
</dbReference>
<dbReference type="PROSITE" id="PS00141">
    <property type="entry name" value="ASP_PROTEASE"/>
    <property type="match status" value="1"/>
</dbReference>
<dbReference type="EMBL" id="MU853775">
    <property type="protein sequence ID" value="KAK3942324.1"/>
    <property type="molecule type" value="Genomic_DNA"/>
</dbReference>
<organism evidence="8 9">
    <name type="scientific">Diplogelasinospora grovesii</name>
    <dbReference type="NCBI Taxonomy" id="303347"/>
    <lineage>
        <taxon>Eukaryota</taxon>
        <taxon>Fungi</taxon>
        <taxon>Dikarya</taxon>
        <taxon>Ascomycota</taxon>
        <taxon>Pezizomycotina</taxon>
        <taxon>Sordariomycetes</taxon>
        <taxon>Sordariomycetidae</taxon>
        <taxon>Sordariales</taxon>
        <taxon>Diplogelasinosporaceae</taxon>
        <taxon>Diplogelasinospora</taxon>
    </lineage>
</organism>
<dbReference type="Proteomes" id="UP001303473">
    <property type="component" value="Unassembled WGS sequence"/>
</dbReference>
<evidence type="ECO:0000259" key="7">
    <source>
        <dbReference type="PROSITE" id="PS51767"/>
    </source>
</evidence>
<evidence type="ECO:0000256" key="2">
    <source>
        <dbReference type="ARBA" id="ARBA00022670"/>
    </source>
</evidence>
<dbReference type="AlphaFoldDB" id="A0AAN6NAT5"/>
<dbReference type="Pfam" id="PF00026">
    <property type="entry name" value="Asp"/>
    <property type="match status" value="1"/>
</dbReference>
<evidence type="ECO:0000256" key="3">
    <source>
        <dbReference type="ARBA" id="ARBA00022750"/>
    </source>
</evidence>
<feature type="active site" evidence="5">
    <location>
        <position position="331"/>
    </location>
</feature>